<dbReference type="Proteomes" id="UP001144397">
    <property type="component" value="Unassembled WGS sequence"/>
</dbReference>
<feature type="compositionally biased region" description="Basic residues" evidence="1">
    <location>
        <begin position="77"/>
        <end position="93"/>
    </location>
</feature>
<dbReference type="AlphaFoldDB" id="A0A9W6CKK6"/>
<gene>
    <name evidence="2" type="ORF">XFLAVUS301_38070</name>
</gene>
<evidence type="ECO:0000313" key="2">
    <source>
        <dbReference type="EMBL" id="GLI24133.1"/>
    </source>
</evidence>
<sequence length="93" mass="9961">MEPLPAMTEYSMEVTASGLKPVRWEMALMAAWPSGESWGMGAPEVVRSAGAEGRRRVGVGACSTTACGQFPDTLERGRRRAAMPPKRRPPSAA</sequence>
<comment type="caution">
    <text evidence="2">The sequence shown here is derived from an EMBL/GenBank/DDBJ whole genome shotgun (WGS) entry which is preliminary data.</text>
</comment>
<dbReference type="EMBL" id="BSDO01000006">
    <property type="protein sequence ID" value="GLI24133.1"/>
    <property type="molecule type" value="Genomic_DNA"/>
</dbReference>
<protein>
    <submittedName>
        <fullName evidence="2">Uncharacterized protein</fullName>
    </submittedName>
</protein>
<accession>A0A9W6CKK6</accession>
<evidence type="ECO:0000256" key="1">
    <source>
        <dbReference type="SAM" id="MobiDB-lite"/>
    </source>
</evidence>
<feature type="region of interest" description="Disordered" evidence="1">
    <location>
        <begin position="70"/>
        <end position="93"/>
    </location>
</feature>
<evidence type="ECO:0000313" key="3">
    <source>
        <dbReference type="Proteomes" id="UP001144397"/>
    </source>
</evidence>
<organism evidence="2 3">
    <name type="scientific">Xanthobacter flavus</name>
    <dbReference type="NCBI Taxonomy" id="281"/>
    <lineage>
        <taxon>Bacteria</taxon>
        <taxon>Pseudomonadati</taxon>
        <taxon>Pseudomonadota</taxon>
        <taxon>Alphaproteobacteria</taxon>
        <taxon>Hyphomicrobiales</taxon>
        <taxon>Xanthobacteraceae</taxon>
        <taxon>Xanthobacter</taxon>
    </lineage>
</organism>
<name>A0A9W6CKK6_XANFL</name>
<reference evidence="2" key="1">
    <citation type="submission" date="2022-12" db="EMBL/GenBank/DDBJ databases">
        <title>Reference genome sequencing for broad-spectrum identification of bacterial and archaeal isolates by mass spectrometry.</title>
        <authorList>
            <person name="Sekiguchi Y."/>
            <person name="Tourlousse D.M."/>
        </authorList>
    </citation>
    <scope>NUCLEOTIDE SEQUENCE</scope>
    <source>
        <strain evidence="2">301</strain>
    </source>
</reference>
<proteinExistence type="predicted"/>